<evidence type="ECO:0000256" key="1">
    <source>
        <dbReference type="ARBA" id="ARBA00022679"/>
    </source>
</evidence>
<dbReference type="Pfam" id="PF00583">
    <property type="entry name" value="Acetyltransf_1"/>
    <property type="match status" value="1"/>
</dbReference>
<name>A0ABU0IK24_9CAUL</name>
<dbReference type="InterPro" id="IPR050832">
    <property type="entry name" value="Bact_Acetyltransf"/>
</dbReference>
<dbReference type="CDD" id="cd04301">
    <property type="entry name" value="NAT_SF"/>
    <property type="match status" value="1"/>
</dbReference>
<evidence type="ECO:0000313" key="5">
    <source>
        <dbReference type="Proteomes" id="UP001228905"/>
    </source>
</evidence>
<gene>
    <name evidence="4" type="ORF">QO010_000102</name>
</gene>
<reference evidence="4 5" key="1">
    <citation type="submission" date="2023-07" db="EMBL/GenBank/DDBJ databases">
        <title>Genomic Encyclopedia of Type Strains, Phase IV (KMG-IV): sequencing the most valuable type-strain genomes for metagenomic binning, comparative biology and taxonomic classification.</title>
        <authorList>
            <person name="Goeker M."/>
        </authorList>
    </citation>
    <scope>NUCLEOTIDE SEQUENCE [LARGE SCALE GENOMIC DNA]</scope>
    <source>
        <strain evidence="4 5">DSM 18695</strain>
    </source>
</reference>
<organism evidence="4 5">
    <name type="scientific">Caulobacter ginsengisoli</name>
    <dbReference type="NCBI Taxonomy" id="400775"/>
    <lineage>
        <taxon>Bacteria</taxon>
        <taxon>Pseudomonadati</taxon>
        <taxon>Pseudomonadota</taxon>
        <taxon>Alphaproteobacteria</taxon>
        <taxon>Caulobacterales</taxon>
        <taxon>Caulobacteraceae</taxon>
        <taxon>Caulobacter</taxon>
    </lineage>
</organism>
<dbReference type="InterPro" id="IPR000182">
    <property type="entry name" value="GNAT_dom"/>
</dbReference>
<sequence length="171" mass="19392">MTAPVIRRATPADAEALAAIGAETFKETFAHLYPPEDLAAFLDDAYALDKTRRDLTDPRKALWIVERDGEVVGHALAGPCDLPHPEVTPDCGELKRIYVLRKLQGDGTGSRLMREVLAWLEKDGPRRLWIGVWSQNLGAQRLYQRYGFEKVGEYEFPVGRIRDQEFILRRG</sequence>
<dbReference type="PROSITE" id="PS51186">
    <property type="entry name" value="GNAT"/>
    <property type="match status" value="1"/>
</dbReference>
<evidence type="ECO:0000259" key="3">
    <source>
        <dbReference type="PROSITE" id="PS51186"/>
    </source>
</evidence>
<dbReference type="PANTHER" id="PTHR43877:SF2">
    <property type="entry name" value="AMINOALKYLPHOSPHONATE N-ACETYLTRANSFERASE-RELATED"/>
    <property type="match status" value="1"/>
</dbReference>
<dbReference type="Proteomes" id="UP001228905">
    <property type="component" value="Unassembled WGS sequence"/>
</dbReference>
<evidence type="ECO:0000313" key="4">
    <source>
        <dbReference type="EMBL" id="MDQ0462354.1"/>
    </source>
</evidence>
<keyword evidence="2" id="KW-0012">Acyltransferase</keyword>
<evidence type="ECO:0000256" key="2">
    <source>
        <dbReference type="ARBA" id="ARBA00023315"/>
    </source>
</evidence>
<dbReference type="PANTHER" id="PTHR43877">
    <property type="entry name" value="AMINOALKYLPHOSPHONATE N-ACETYLTRANSFERASE-RELATED-RELATED"/>
    <property type="match status" value="1"/>
</dbReference>
<dbReference type="InterPro" id="IPR016181">
    <property type="entry name" value="Acyl_CoA_acyltransferase"/>
</dbReference>
<keyword evidence="5" id="KW-1185">Reference proteome</keyword>
<proteinExistence type="predicted"/>
<dbReference type="SUPFAM" id="SSF55729">
    <property type="entry name" value="Acyl-CoA N-acyltransferases (Nat)"/>
    <property type="match status" value="1"/>
</dbReference>
<feature type="domain" description="N-acetyltransferase" evidence="3">
    <location>
        <begin position="4"/>
        <end position="171"/>
    </location>
</feature>
<dbReference type="EMBL" id="JAUSVS010000001">
    <property type="protein sequence ID" value="MDQ0462354.1"/>
    <property type="molecule type" value="Genomic_DNA"/>
</dbReference>
<dbReference type="RefSeq" id="WP_307344594.1">
    <property type="nucleotide sequence ID" value="NZ_JAUSVS010000001.1"/>
</dbReference>
<protein>
    <submittedName>
        <fullName evidence="4">Ribosomal protein S18 acetylase RimI-like enzyme</fullName>
    </submittedName>
</protein>
<accession>A0ABU0IK24</accession>
<dbReference type="Gene3D" id="3.40.630.30">
    <property type="match status" value="1"/>
</dbReference>
<keyword evidence="1" id="KW-0808">Transferase</keyword>
<comment type="caution">
    <text evidence="4">The sequence shown here is derived from an EMBL/GenBank/DDBJ whole genome shotgun (WGS) entry which is preliminary data.</text>
</comment>